<feature type="region of interest" description="Disordered" evidence="3">
    <location>
        <begin position="122"/>
        <end position="154"/>
    </location>
</feature>
<accession>A0A2P2I0A2</accession>
<evidence type="ECO:0000256" key="2">
    <source>
        <dbReference type="PROSITE-ProRule" id="PRU00497"/>
    </source>
</evidence>
<dbReference type="InterPro" id="IPR050468">
    <property type="entry name" value="Cuticle_Struct_Prot"/>
</dbReference>
<feature type="region of interest" description="Disordered" evidence="3">
    <location>
        <begin position="450"/>
        <end position="476"/>
    </location>
</feature>
<feature type="compositionally biased region" description="Polar residues" evidence="3">
    <location>
        <begin position="311"/>
        <end position="326"/>
    </location>
</feature>
<feature type="region of interest" description="Disordered" evidence="3">
    <location>
        <begin position="831"/>
        <end position="851"/>
    </location>
</feature>
<dbReference type="Pfam" id="PF00379">
    <property type="entry name" value="Chitin_bind_4"/>
    <property type="match status" value="9"/>
</dbReference>
<keyword evidence="1 2" id="KW-0193">Cuticle</keyword>
<dbReference type="PROSITE" id="PS00233">
    <property type="entry name" value="CHIT_BIND_RR_1"/>
    <property type="match status" value="9"/>
</dbReference>
<dbReference type="GO" id="GO:0062129">
    <property type="term" value="C:chitin-based extracellular matrix"/>
    <property type="evidence" value="ECO:0007669"/>
    <property type="project" value="TreeGrafter"/>
</dbReference>
<feature type="compositionally biased region" description="Low complexity" evidence="3">
    <location>
        <begin position="837"/>
        <end position="849"/>
    </location>
</feature>
<feature type="region of interest" description="Disordered" evidence="3">
    <location>
        <begin position="219"/>
        <end position="254"/>
    </location>
</feature>
<feature type="region of interest" description="Disordered" evidence="3">
    <location>
        <begin position="307"/>
        <end position="350"/>
    </location>
</feature>
<dbReference type="EMBL" id="IACF01001789">
    <property type="protein sequence ID" value="LAB67468.1"/>
    <property type="molecule type" value="mRNA"/>
</dbReference>
<proteinExistence type="evidence at transcript level"/>
<evidence type="ECO:0000256" key="1">
    <source>
        <dbReference type="ARBA" id="ARBA00022460"/>
    </source>
</evidence>
<organism evidence="4">
    <name type="scientific">Hirondellea gigas</name>
    <dbReference type="NCBI Taxonomy" id="1518452"/>
    <lineage>
        <taxon>Eukaryota</taxon>
        <taxon>Metazoa</taxon>
        <taxon>Ecdysozoa</taxon>
        <taxon>Arthropoda</taxon>
        <taxon>Crustacea</taxon>
        <taxon>Multicrustacea</taxon>
        <taxon>Malacostraca</taxon>
        <taxon>Eumalacostraca</taxon>
        <taxon>Peracarida</taxon>
        <taxon>Amphipoda</taxon>
        <taxon>Amphilochidea</taxon>
        <taxon>Lysianassida</taxon>
        <taxon>Lysianassidira</taxon>
        <taxon>Lysianassoidea</taxon>
        <taxon>Lysianassidae</taxon>
        <taxon>Hirondellea</taxon>
    </lineage>
</organism>
<feature type="compositionally biased region" description="Low complexity" evidence="3">
    <location>
        <begin position="926"/>
        <end position="956"/>
    </location>
</feature>
<dbReference type="PRINTS" id="PR00947">
    <property type="entry name" value="CUTICLE"/>
</dbReference>
<dbReference type="AlphaFoldDB" id="A0A2P2I0A2"/>
<dbReference type="GO" id="GO:0008010">
    <property type="term" value="F:structural constituent of chitin-based larval cuticle"/>
    <property type="evidence" value="ECO:0007669"/>
    <property type="project" value="TreeGrafter"/>
</dbReference>
<evidence type="ECO:0000256" key="3">
    <source>
        <dbReference type="SAM" id="MobiDB-lite"/>
    </source>
</evidence>
<evidence type="ECO:0000313" key="4">
    <source>
        <dbReference type="EMBL" id="LAB67468.1"/>
    </source>
</evidence>
<protein>
    <submittedName>
        <fullName evidence="4">Cell wall protein AWA1-like</fullName>
    </submittedName>
</protein>
<dbReference type="InterPro" id="IPR031311">
    <property type="entry name" value="CHIT_BIND_RR_consensus"/>
</dbReference>
<dbReference type="PROSITE" id="PS51155">
    <property type="entry name" value="CHIT_BIND_RR_2"/>
    <property type="match status" value="9"/>
</dbReference>
<dbReference type="InterPro" id="IPR000618">
    <property type="entry name" value="Insect_cuticle"/>
</dbReference>
<dbReference type="PANTHER" id="PTHR10380">
    <property type="entry name" value="CUTICLE PROTEIN"/>
    <property type="match status" value="1"/>
</dbReference>
<sequence>MLSIPVVRTFEEADIDSTNNLDGSYSFSYVNSDSSRSETADAFNNVVGKYSFVAADGQNREIRYRAGSATGYVAEGDSIPEVAVVSAPAAEAAVPTLYNVPARAAPEVLYSAPTPVIPVPSPVAFQPETQPRGDASYSFQYSTDDSDRQESADSDLNVKGSYSFIADDGLRRNVNYIAGSATGFVAQGDHLPVAPEPAAPAAPIQYSAPSAPAPVAPAAQVYSAPSEPRGDASYHFSYQNSDSSRSESSDSDLNVRGDYSFIADDGQLRTVNYIAGSATGFVAQGDHLPVAPEPIAVEPQTSPVQLYRAPQPSSIPAATTYTSASTEPRRDASYNFKYENQDSSRSETADSDLNIEGEYSFVGADGQTRRVTYRAGSGTGFVAEGDHLPVNVPISPAFTSASIYSAPASSAQSGHSVQSHFVGGSTPSFKSHQAEDANIISNQGADGSYSFSYSNSDSSRSESADSSNNVVGEYSFTADDGQTRQIRYRAGSGTGFIAEGDSIPVAPEIPAVPQVYAPAPIAPAPVTLYSAPPVPTFSGSVTSFEPRGDASYSFSYTNEDSSRSESADSDLNVEGSYSFVADDGVERKVNYIAGSATGFIAQGDHLPVAPEVPSVRSPTTYSQTSTHVSVKSAPTAPVISHEAASIRSNLERGGGYSFSYTNSDSSRSETADASNNVVGHYSFIADDGQNRRINYIAGSATGYVAEGDSIPVANVIPETVHTSATVYSAPAPVIPVVPVHSAVVSQQSVKPRGDASYSFSYNNEDSAREESADSDLNVQGSYSFVADDGIQRSVNYIAGSATGFVAVGDHLPVAPEVSGVVLPQLAAPVQPTVYSGSRSPDSAFSSTSSTGRNDASYSFNYVADGSSRDETADGDLNVKGRYTFVADDGVERTVNYIAGSGTGFVAEGTHLPVQGSSSSAWLRSPGTTTFSSGSTSSASTVRSSSGSSASTRGVTSYTFPGPTNPLHVPSPPIRQASGGTIVGNVLLNQYEVGPGRSKFGYAYTEI</sequence>
<feature type="region of interest" description="Disordered" evidence="3">
    <location>
        <begin position="924"/>
        <end position="975"/>
    </location>
</feature>
<reference evidence="4" key="1">
    <citation type="journal article" date="2018" name="Biosci. Biotechnol. Biochem.">
        <title>Polysaccharide hydrolase of the hadal zone amphipods Hirondellea gigas.</title>
        <authorList>
            <person name="Kobayashi H."/>
            <person name="Nagahama T."/>
            <person name="Arai W."/>
            <person name="Sasagawa Y."/>
            <person name="Umeda M."/>
            <person name="Hayashi T."/>
            <person name="Nikaido I."/>
            <person name="Watanabe H."/>
            <person name="Oguri K."/>
            <person name="Kitazato H."/>
            <person name="Fujioka K."/>
            <person name="Kido Y."/>
            <person name="Takami H."/>
        </authorList>
    </citation>
    <scope>NUCLEOTIDE SEQUENCE</scope>
    <source>
        <tissue evidence="4">Whole body</tissue>
    </source>
</reference>
<name>A0A2P2I0A2_9CRUS</name>
<feature type="compositionally biased region" description="Basic and acidic residues" evidence="3">
    <location>
        <begin position="339"/>
        <end position="348"/>
    </location>
</feature>